<feature type="transmembrane region" description="Helical" evidence="13">
    <location>
        <begin position="301"/>
        <end position="323"/>
    </location>
</feature>
<evidence type="ECO:0000256" key="4">
    <source>
        <dbReference type="ARBA" id="ARBA00022801"/>
    </source>
</evidence>
<dbReference type="GO" id="GO:0004722">
    <property type="term" value="F:protein serine/threonine phosphatase activity"/>
    <property type="evidence" value="ECO:0007669"/>
    <property type="project" value="UniProtKB-EC"/>
</dbReference>
<evidence type="ECO:0000313" key="15">
    <source>
        <dbReference type="EMBL" id="OZM72593.1"/>
    </source>
</evidence>
<evidence type="ECO:0000256" key="10">
    <source>
        <dbReference type="ARBA" id="ARBA00077741"/>
    </source>
</evidence>
<evidence type="ECO:0000259" key="14">
    <source>
        <dbReference type="PROSITE" id="PS51746"/>
    </source>
</evidence>
<keyword evidence="6" id="KW-0464">Manganese</keyword>
<dbReference type="InterPro" id="IPR001932">
    <property type="entry name" value="PPM-type_phosphatase-like_dom"/>
</dbReference>
<reference evidence="15 16" key="1">
    <citation type="submission" date="2017-07" db="EMBL/GenBank/DDBJ databases">
        <title>Amycolatopsis antarcticus sp. nov., isolated from the surface of an Antarcticus brown macroalga.</title>
        <authorList>
            <person name="Wang J."/>
            <person name="Leiva S."/>
            <person name="Huang J."/>
            <person name="Huang Y."/>
        </authorList>
    </citation>
    <scope>NUCLEOTIDE SEQUENCE [LARGE SCALE GENOMIC DNA]</scope>
    <source>
        <strain evidence="15 16">AU-G6</strain>
    </source>
</reference>
<sequence>MTLVLRYAARSDRGLVRSSNQDSVYAGPRLLALADGMGGHAAGEVASKVVIASLAPLDDDEPGDDLLSQLREAVGHGNAAISELVAGDPDLDGMGTTLTAVLFSGSRLGLVHVGDSRAYMYRGSQFTQITRDDSFVNELLEQGRITEEEAAVHPQRSLLLKALTGHEVEPSLTVREARSGDRYLLCSDGLSGMVSDETLAEAIQIPDPQDCADRMIELALKGGGTDNVTVIIADVVDVDFGDDAPIVGGAAGDGSDEHTPQGDSPAARARALTAPQPQPPRMEPAEPPPDPKAKRRKRIRWLVGLGLAIILLAAAAITARYVVLSNYYVGEGPDQEVVVFQGVSGSALGFALQREAEGSCAPGQQLCEPLRLTDLRQDARTTVANGVQREDLADSREYIALLRREMTLELCPEPAPAPQPEPSPAPGGGLVGGVGQQPEPTPPAPTTSAEQPQQGGQPGVDCRPRPTSGGR</sequence>
<dbReference type="SUPFAM" id="SSF81606">
    <property type="entry name" value="PP2C-like"/>
    <property type="match status" value="1"/>
</dbReference>
<evidence type="ECO:0000256" key="13">
    <source>
        <dbReference type="SAM" id="Phobius"/>
    </source>
</evidence>
<gene>
    <name evidence="15" type="ORF">CFN78_13185</name>
</gene>
<evidence type="ECO:0000256" key="2">
    <source>
        <dbReference type="ARBA" id="ARBA00013081"/>
    </source>
</evidence>
<keyword evidence="5" id="KW-0904">Protein phosphatase</keyword>
<dbReference type="RefSeq" id="WP_094863070.1">
    <property type="nucleotide sequence ID" value="NZ_NKYE01000007.1"/>
</dbReference>
<dbReference type="InterPro" id="IPR015655">
    <property type="entry name" value="PP2C"/>
</dbReference>
<protein>
    <recommendedName>
        <fullName evidence="9">Serine/threonine protein phosphatase PstP</fullName>
        <ecNumber evidence="2">3.1.3.16</ecNumber>
    </recommendedName>
    <alternativeName>
        <fullName evidence="11">Mycobacterial Ser/Thr phosphatase</fullName>
    </alternativeName>
    <alternativeName>
        <fullName evidence="10">PP2C-family Ser/Thr phosphatase</fullName>
    </alternativeName>
</protein>
<keyword evidence="13" id="KW-0472">Membrane</keyword>
<keyword evidence="13" id="KW-1133">Transmembrane helix</keyword>
<dbReference type="EMBL" id="NKYE01000007">
    <property type="protein sequence ID" value="OZM72593.1"/>
    <property type="molecule type" value="Genomic_DNA"/>
</dbReference>
<dbReference type="Gene3D" id="3.60.40.10">
    <property type="entry name" value="PPM-type phosphatase domain"/>
    <property type="match status" value="1"/>
</dbReference>
<dbReference type="InParanoid" id="A0A263D2B1"/>
<keyword evidence="3" id="KW-0479">Metal-binding</keyword>
<dbReference type="SMART" id="SM00332">
    <property type="entry name" value="PP2Cc"/>
    <property type="match status" value="1"/>
</dbReference>
<dbReference type="SMART" id="SM00331">
    <property type="entry name" value="PP2C_SIG"/>
    <property type="match status" value="1"/>
</dbReference>
<proteinExistence type="predicted"/>
<evidence type="ECO:0000256" key="3">
    <source>
        <dbReference type="ARBA" id="ARBA00022723"/>
    </source>
</evidence>
<feature type="domain" description="PPM-type phosphatase" evidence="14">
    <location>
        <begin position="6"/>
        <end position="235"/>
    </location>
</feature>
<dbReference type="Proteomes" id="UP000242444">
    <property type="component" value="Unassembled WGS sequence"/>
</dbReference>
<keyword evidence="16" id="KW-1185">Reference proteome</keyword>
<dbReference type="OrthoDB" id="9801841at2"/>
<feature type="compositionally biased region" description="Pro residues" evidence="12">
    <location>
        <begin position="276"/>
        <end position="290"/>
    </location>
</feature>
<feature type="region of interest" description="Disordered" evidence="12">
    <location>
        <begin position="412"/>
        <end position="471"/>
    </location>
</feature>
<comment type="cofactor">
    <cofactor evidence="1">
        <name>Mn(2+)</name>
        <dbReference type="ChEBI" id="CHEBI:29035"/>
    </cofactor>
</comment>
<evidence type="ECO:0000313" key="16">
    <source>
        <dbReference type="Proteomes" id="UP000242444"/>
    </source>
</evidence>
<evidence type="ECO:0000256" key="11">
    <source>
        <dbReference type="ARBA" id="ARBA00079123"/>
    </source>
</evidence>
<accession>A0A263D2B1</accession>
<evidence type="ECO:0000256" key="5">
    <source>
        <dbReference type="ARBA" id="ARBA00022912"/>
    </source>
</evidence>
<dbReference type="EC" id="3.1.3.16" evidence="2"/>
<name>A0A263D2B1_9PSEU</name>
<comment type="catalytic activity">
    <reaction evidence="8">
        <text>O-phospho-L-threonyl-[protein] + H2O = L-threonyl-[protein] + phosphate</text>
        <dbReference type="Rhea" id="RHEA:47004"/>
        <dbReference type="Rhea" id="RHEA-COMP:11060"/>
        <dbReference type="Rhea" id="RHEA-COMP:11605"/>
        <dbReference type="ChEBI" id="CHEBI:15377"/>
        <dbReference type="ChEBI" id="CHEBI:30013"/>
        <dbReference type="ChEBI" id="CHEBI:43474"/>
        <dbReference type="ChEBI" id="CHEBI:61977"/>
        <dbReference type="EC" id="3.1.3.16"/>
    </reaction>
</comment>
<dbReference type="AlphaFoldDB" id="A0A263D2B1"/>
<keyword evidence="4" id="KW-0378">Hydrolase</keyword>
<dbReference type="FunFam" id="3.60.40.10:FF:000002">
    <property type="entry name" value="Serine/threonine phosphatase stp"/>
    <property type="match status" value="1"/>
</dbReference>
<dbReference type="Pfam" id="PF00481">
    <property type="entry name" value="PP2C"/>
    <property type="match status" value="1"/>
</dbReference>
<keyword evidence="13" id="KW-0812">Transmembrane</keyword>
<evidence type="ECO:0000256" key="7">
    <source>
        <dbReference type="ARBA" id="ARBA00047761"/>
    </source>
</evidence>
<dbReference type="CDD" id="cd00143">
    <property type="entry name" value="PP2Cc"/>
    <property type="match status" value="1"/>
</dbReference>
<evidence type="ECO:0000256" key="12">
    <source>
        <dbReference type="SAM" id="MobiDB-lite"/>
    </source>
</evidence>
<dbReference type="PROSITE" id="PS51746">
    <property type="entry name" value="PPM_2"/>
    <property type="match status" value="1"/>
</dbReference>
<evidence type="ECO:0000256" key="8">
    <source>
        <dbReference type="ARBA" id="ARBA00048336"/>
    </source>
</evidence>
<feature type="compositionally biased region" description="Gly residues" evidence="12">
    <location>
        <begin position="426"/>
        <end position="435"/>
    </location>
</feature>
<evidence type="ECO:0000256" key="1">
    <source>
        <dbReference type="ARBA" id="ARBA00001936"/>
    </source>
</evidence>
<dbReference type="FunCoup" id="A0A263D2B1">
    <property type="interactions" value="2"/>
</dbReference>
<dbReference type="PANTHER" id="PTHR47992">
    <property type="entry name" value="PROTEIN PHOSPHATASE"/>
    <property type="match status" value="1"/>
</dbReference>
<evidence type="ECO:0000256" key="6">
    <source>
        <dbReference type="ARBA" id="ARBA00023211"/>
    </source>
</evidence>
<feature type="compositionally biased region" description="Pro residues" evidence="12">
    <location>
        <begin position="413"/>
        <end position="425"/>
    </location>
</feature>
<evidence type="ECO:0000256" key="9">
    <source>
        <dbReference type="ARBA" id="ARBA00071184"/>
    </source>
</evidence>
<feature type="region of interest" description="Disordered" evidence="12">
    <location>
        <begin position="247"/>
        <end position="294"/>
    </location>
</feature>
<dbReference type="InterPro" id="IPR036457">
    <property type="entry name" value="PPM-type-like_dom_sf"/>
</dbReference>
<comment type="caution">
    <text evidence="15">The sequence shown here is derived from an EMBL/GenBank/DDBJ whole genome shotgun (WGS) entry which is preliminary data.</text>
</comment>
<organism evidence="15 16">
    <name type="scientific">Amycolatopsis antarctica</name>
    <dbReference type="NCBI Taxonomy" id="1854586"/>
    <lineage>
        <taxon>Bacteria</taxon>
        <taxon>Bacillati</taxon>
        <taxon>Actinomycetota</taxon>
        <taxon>Actinomycetes</taxon>
        <taxon>Pseudonocardiales</taxon>
        <taxon>Pseudonocardiaceae</taxon>
        <taxon>Amycolatopsis</taxon>
    </lineage>
</organism>
<comment type="catalytic activity">
    <reaction evidence="7">
        <text>O-phospho-L-seryl-[protein] + H2O = L-seryl-[protein] + phosphate</text>
        <dbReference type="Rhea" id="RHEA:20629"/>
        <dbReference type="Rhea" id="RHEA-COMP:9863"/>
        <dbReference type="Rhea" id="RHEA-COMP:11604"/>
        <dbReference type="ChEBI" id="CHEBI:15377"/>
        <dbReference type="ChEBI" id="CHEBI:29999"/>
        <dbReference type="ChEBI" id="CHEBI:43474"/>
        <dbReference type="ChEBI" id="CHEBI:83421"/>
        <dbReference type="EC" id="3.1.3.16"/>
    </reaction>
</comment>
<dbReference type="GO" id="GO:0046872">
    <property type="term" value="F:metal ion binding"/>
    <property type="evidence" value="ECO:0007669"/>
    <property type="project" value="UniProtKB-KW"/>
</dbReference>